<evidence type="ECO:0000256" key="2">
    <source>
        <dbReference type="SAM" id="MobiDB-lite"/>
    </source>
</evidence>
<feature type="domain" description="N-acetylmuramoyl-L-alanine amidase" evidence="4">
    <location>
        <begin position="45"/>
        <end position="207"/>
    </location>
</feature>
<name>A0A6G7Y9K1_9ACTN</name>
<dbReference type="PROSITE" id="PS51318">
    <property type="entry name" value="TAT"/>
    <property type="match status" value="1"/>
</dbReference>
<dbReference type="GO" id="GO:0008270">
    <property type="term" value="F:zinc ion binding"/>
    <property type="evidence" value="ECO:0007669"/>
    <property type="project" value="InterPro"/>
</dbReference>
<feature type="domain" description="Peptidoglycan recognition protein family" evidence="5">
    <location>
        <begin position="32"/>
        <end position="180"/>
    </location>
</feature>
<dbReference type="GO" id="GO:0009253">
    <property type="term" value="P:peptidoglycan catabolic process"/>
    <property type="evidence" value="ECO:0007669"/>
    <property type="project" value="InterPro"/>
</dbReference>
<dbReference type="InterPro" id="IPR002502">
    <property type="entry name" value="Amidase_domain"/>
</dbReference>
<accession>A0A6G7Y9K1</accession>
<dbReference type="Proteomes" id="UP000501058">
    <property type="component" value="Chromosome"/>
</dbReference>
<evidence type="ECO:0000313" key="6">
    <source>
        <dbReference type="EMBL" id="QIK73356.1"/>
    </source>
</evidence>
<dbReference type="InterPro" id="IPR006619">
    <property type="entry name" value="PGRP_domain_met/bac"/>
</dbReference>
<dbReference type="SMART" id="SM00644">
    <property type="entry name" value="Ami_2"/>
    <property type="match status" value="1"/>
</dbReference>
<dbReference type="RefSeq" id="WP_166234425.1">
    <property type="nucleotide sequence ID" value="NZ_CP049865.1"/>
</dbReference>
<dbReference type="KEGG" id="prv:G7070_15155"/>
<dbReference type="SUPFAM" id="SSF55846">
    <property type="entry name" value="N-acetylmuramoyl-L-alanine amidase-like"/>
    <property type="match status" value="1"/>
</dbReference>
<dbReference type="SMART" id="SM00701">
    <property type="entry name" value="PGRP"/>
    <property type="match status" value="1"/>
</dbReference>
<dbReference type="InterPro" id="IPR006311">
    <property type="entry name" value="TAT_signal"/>
</dbReference>
<sequence length="329" mass="34120">MTVDRRRLLLAGALLPWAAWAAPAVAAAPAAPVIRPRSEWAGTLAPVGPLQPETDVRFLLVHHTETPNGDTPEKTVERLRGIYRFHTGADKGWPDVAYNFFVDRFGVVWEGRQGSLERAVRGDATGGSQGFAELACFVGDHTAEPPTEEALTAMTGLLAWLAARNGLDLAAPVSFVSRGSNRWRRGAEVATEQIAGHRDMSRTACPGDALYPLITSRLLPGARQLLAGAPSPSPSPTATPSPAASGSAPAPTVGPSPTPPPLEGISWGGAALTALGVAGVAFSARAGRGEPQAGTGRRDAGSDDELEQDDGGADADGDQQPEQEPPQGG</sequence>
<dbReference type="GO" id="GO:0008745">
    <property type="term" value="F:N-acetylmuramoyl-L-alanine amidase activity"/>
    <property type="evidence" value="ECO:0007669"/>
    <property type="project" value="InterPro"/>
</dbReference>
<dbReference type="PANTHER" id="PTHR11022">
    <property type="entry name" value="PEPTIDOGLYCAN RECOGNITION PROTEIN"/>
    <property type="match status" value="1"/>
</dbReference>
<feature type="signal peptide" evidence="3">
    <location>
        <begin position="1"/>
        <end position="21"/>
    </location>
</feature>
<protein>
    <recommendedName>
        <fullName evidence="8">N-acetylmuramoyl-L-alanine amidase</fullName>
    </recommendedName>
</protein>
<gene>
    <name evidence="6" type="ORF">G7070_15155</name>
</gene>
<feature type="chain" id="PRO_5026299862" description="N-acetylmuramoyl-L-alanine amidase" evidence="3">
    <location>
        <begin position="22"/>
        <end position="329"/>
    </location>
</feature>
<comment type="similarity">
    <text evidence="1">Belongs to the N-acetylmuramoyl-L-alanine amidase 2 family.</text>
</comment>
<reference evidence="6 7" key="1">
    <citation type="submission" date="2020-03" db="EMBL/GenBank/DDBJ databases">
        <title>Propioniciclava sp. nov., isolated from Hydrophilus acuminatus.</title>
        <authorList>
            <person name="Hyun D.-W."/>
            <person name="Bae J.-W."/>
        </authorList>
    </citation>
    <scope>NUCLEOTIDE SEQUENCE [LARGE SCALE GENOMIC DNA]</scope>
    <source>
        <strain evidence="6 7">HDW11</strain>
    </source>
</reference>
<feature type="region of interest" description="Disordered" evidence="2">
    <location>
        <begin position="284"/>
        <end position="329"/>
    </location>
</feature>
<proteinExistence type="inferred from homology"/>
<evidence type="ECO:0000256" key="1">
    <source>
        <dbReference type="ARBA" id="ARBA00007553"/>
    </source>
</evidence>
<evidence type="ECO:0008006" key="8">
    <source>
        <dbReference type="Google" id="ProtNLM"/>
    </source>
</evidence>
<feature type="compositionally biased region" description="Acidic residues" evidence="2">
    <location>
        <begin position="302"/>
        <end position="321"/>
    </location>
</feature>
<dbReference type="InterPro" id="IPR036505">
    <property type="entry name" value="Amidase/PGRP_sf"/>
</dbReference>
<organism evidence="6 7">
    <name type="scientific">Propioniciclava coleopterorum</name>
    <dbReference type="NCBI Taxonomy" id="2714937"/>
    <lineage>
        <taxon>Bacteria</taxon>
        <taxon>Bacillati</taxon>
        <taxon>Actinomycetota</taxon>
        <taxon>Actinomycetes</taxon>
        <taxon>Propionibacteriales</taxon>
        <taxon>Propionibacteriaceae</taxon>
        <taxon>Propioniciclava</taxon>
    </lineage>
</organism>
<dbReference type="InterPro" id="IPR015510">
    <property type="entry name" value="PGRP"/>
</dbReference>
<evidence type="ECO:0000256" key="3">
    <source>
        <dbReference type="SAM" id="SignalP"/>
    </source>
</evidence>
<dbReference type="Gene3D" id="3.40.80.10">
    <property type="entry name" value="Peptidoglycan recognition protein-like"/>
    <property type="match status" value="1"/>
</dbReference>
<feature type="region of interest" description="Disordered" evidence="2">
    <location>
        <begin position="225"/>
        <end position="267"/>
    </location>
</feature>
<feature type="compositionally biased region" description="Low complexity" evidence="2">
    <location>
        <begin position="240"/>
        <end position="251"/>
    </location>
</feature>
<feature type="compositionally biased region" description="Pro residues" evidence="2">
    <location>
        <begin position="252"/>
        <end position="262"/>
    </location>
</feature>
<dbReference type="Pfam" id="PF01510">
    <property type="entry name" value="Amidase_2"/>
    <property type="match status" value="1"/>
</dbReference>
<dbReference type="PANTHER" id="PTHR11022:SF41">
    <property type="entry name" value="PEPTIDOGLYCAN-RECOGNITION PROTEIN LC-RELATED"/>
    <property type="match status" value="1"/>
</dbReference>
<keyword evidence="3" id="KW-0732">Signal</keyword>
<dbReference type="AlphaFoldDB" id="A0A6G7Y9K1"/>
<evidence type="ECO:0000259" key="5">
    <source>
        <dbReference type="SMART" id="SM00701"/>
    </source>
</evidence>
<dbReference type="EMBL" id="CP049865">
    <property type="protein sequence ID" value="QIK73356.1"/>
    <property type="molecule type" value="Genomic_DNA"/>
</dbReference>
<dbReference type="CDD" id="cd06583">
    <property type="entry name" value="PGRP"/>
    <property type="match status" value="1"/>
</dbReference>
<evidence type="ECO:0000313" key="7">
    <source>
        <dbReference type="Proteomes" id="UP000501058"/>
    </source>
</evidence>
<keyword evidence="7" id="KW-1185">Reference proteome</keyword>
<evidence type="ECO:0000259" key="4">
    <source>
        <dbReference type="SMART" id="SM00644"/>
    </source>
</evidence>